<dbReference type="Proteomes" id="UP000197208">
    <property type="component" value="Unassembled WGS sequence"/>
</dbReference>
<name>A0A246BPE6_9DEIO</name>
<organism evidence="2 3">
    <name type="scientific">Deinococcus indicus</name>
    <dbReference type="NCBI Taxonomy" id="223556"/>
    <lineage>
        <taxon>Bacteria</taxon>
        <taxon>Thermotogati</taxon>
        <taxon>Deinococcota</taxon>
        <taxon>Deinococci</taxon>
        <taxon>Deinococcales</taxon>
        <taxon>Deinococcaceae</taxon>
        <taxon>Deinococcus</taxon>
    </lineage>
</organism>
<gene>
    <name evidence="2" type="ORF">CBQ26_04410</name>
</gene>
<comment type="caution">
    <text evidence="2">The sequence shown here is derived from an EMBL/GenBank/DDBJ whole genome shotgun (WGS) entry which is preliminary data.</text>
</comment>
<keyword evidence="3" id="KW-1185">Reference proteome</keyword>
<evidence type="ECO:0000256" key="1">
    <source>
        <dbReference type="SAM" id="SignalP"/>
    </source>
</evidence>
<protein>
    <submittedName>
        <fullName evidence="2">Uncharacterized protein</fullName>
    </submittedName>
</protein>
<dbReference type="EMBL" id="NHMK01000009">
    <property type="protein sequence ID" value="OWL97531.1"/>
    <property type="molecule type" value="Genomic_DNA"/>
</dbReference>
<dbReference type="AlphaFoldDB" id="A0A246BPE6"/>
<proteinExistence type="predicted"/>
<sequence length="236" mass="25573">MFRFHFPFPGSRGRALKPTLLPRLLPALLVSGVAQAAAPDPLGPLEGVRQFMATFTPDPAERSLLAYARREQLDWTATQNLFASQLHDAPNHYLEWRGHSALGVAGPTFTVVRAATFLRAGQALLVLTREWCAAGRCESRTTFAWQGPGGWKSAPEPSVIPLIRDADFAVGTLPACLRGVTLGVQYVPARQGTSLHALPLVPATAQQRCESAGVNVTTATRALRLNWTPGVGKFRR</sequence>
<accession>A0A246BPE6</accession>
<reference evidence="2 3" key="1">
    <citation type="submission" date="2017-05" db="EMBL/GenBank/DDBJ databases">
        <title>De novo genome assembly of Deniococcus indicus strain DR1.</title>
        <authorList>
            <person name="Chauhan D."/>
            <person name="Yennamalli R.M."/>
            <person name="Priyadarshini R."/>
        </authorList>
    </citation>
    <scope>NUCLEOTIDE SEQUENCE [LARGE SCALE GENOMIC DNA]</scope>
    <source>
        <strain evidence="2 3">DR1</strain>
    </source>
</reference>
<dbReference type="RefSeq" id="WP_088247346.1">
    <property type="nucleotide sequence ID" value="NZ_NHMK01000009.1"/>
</dbReference>
<keyword evidence="1" id="KW-0732">Signal</keyword>
<dbReference type="OrthoDB" id="69102at2"/>
<feature type="signal peptide" evidence="1">
    <location>
        <begin position="1"/>
        <end position="36"/>
    </location>
</feature>
<feature type="chain" id="PRO_5012602778" evidence="1">
    <location>
        <begin position="37"/>
        <end position="236"/>
    </location>
</feature>
<evidence type="ECO:0000313" key="3">
    <source>
        <dbReference type="Proteomes" id="UP000197208"/>
    </source>
</evidence>
<evidence type="ECO:0000313" key="2">
    <source>
        <dbReference type="EMBL" id="OWL97531.1"/>
    </source>
</evidence>